<reference evidence="1" key="1">
    <citation type="submission" date="2025-08" db="UniProtKB">
        <authorList>
            <consortium name="Ensembl"/>
        </authorList>
    </citation>
    <scope>IDENTIFICATION</scope>
</reference>
<dbReference type="Proteomes" id="UP000694569">
    <property type="component" value="Unplaced"/>
</dbReference>
<reference evidence="1" key="2">
    <citation type="submission" date="2025-09" db="UniProtKB">
        <authorList>
            <consortium name="Ensembl"/>
        </authorList>
    </citation>
    <scope>IDENTIFICATION</scope>
</reference>
<dbReference type="Ensembl" id="ENSLLET00000043877.1">
    <property type="protein sequence ID" value="ENSLLEP00000042191.1"/>
    <property type="gene ID" value="ENSLLEG00000026856.1"/>
</dbReference>
<name>A0A8C5QSG6_9ANUR</name>
<sequence length="350" mass="40470">MAPNLPHHWIWLAREHRPLPSTNCPAIVNTIRIWDKLAAKCELTTLPSPLTPIFRNREFPAGLIPLSFQPLWDAGFHRLCHLYQNDRFVPSAIFEQQTPGTGGLFLPERQLRAFASRRHIKAASQTPLSFFESICLRGTYSKGLISTLYYKLTSLIDWKELHYVKVWERDLAEVLDSEDWLNIWETSKGVSLCTTMQEQPLKMLMRWYVTPTQLAHISSDHPDLCCRSCGSKGTFIHMWWECPQIKMFWTNILAMLTEALEKEVPSDPWNLLLSRPLEGFTRHENMLISKISMVASWAVAEAWRHQALPVMAKVSAKIKDTRIMDELTAVIKHTLPQFHKVWDPWTDAGL</sequence>
<evidence type="ECO:0000313" key="1">
    <source>
        <dbReference type="Ensembl" id="ENSLLEP00000042191.1"/>
    </source>
</evidence>
<dbReference type="GeneTree" id="ENSGT00940000163630"/>
<dbReference type="OrthoDB" id="9909359at2759"/>
<dbReference type="AlphaFoldDB" id="A0A8C5QSG6"/>
<evidence type="ECO:0008006" key="3">
    <source>
        <dbReference type="Google" id="ProtNLM"/>
    </source>
</evidence>
<organism evidence="1 2">
    <name type="scientific">Leptobrachium leishanense</name>
    <name type="common">Leishan spiny toad</name>
    <dbReference type="NCBI Taxonomy" id="445787"/>
    <lineage>
        <taxon>Eukaryota</taxon>
        <taxon>Metazoa</taxon>
        <taxon>Chordata</taxon>
        <taxon>Craniata</taxon>
        <taxon>Vertebrata</taxon>
        <taxon>Euteleostomi</taxon>
        <taxon>Amphibia</taxon>
        <taxon>Batrachia</taxon>
        <taxon>Anura</taxon>
        <taxon>Pelobatoidea</taxon>
        <taxon>Megophryidae</taxon>
        <taxon>Leptobrachium</taxon>
    </lineage>
</organism>
<evidence type="ECO:0000313" key="2">
    <source>
        <dbReference type="Proteomes" id="UP000694569"/>
    </source>
</evidence>
<accession>A0A8C5QSG6</accession>
<keyword evidence="2" id="KW-1185">Reference proteome</keyword>
<proteinExistence type="predicted"/>
<protein>
    <recommendedName>
        <fullName evidence="3">Reverse transcriptase zinc-binding domain-containing protein</fullName>
    </recommendedName>
</protein>